<evidence type="ECO:0000313" key="3">
    <source>
        <dbReference type="EMBL" id="MBM5570839.1"/>
    </source>
</evidence>
<name>A0ABS2C9N4_9NEIS</name>
<dbReference type="EMBL" id="WOFE01000001">
    <property type="protein sequence ID" value="MBM5570839.1"/>
    <property type="molecule type" value="Genomic_DNA"/>
</dbReference>
<dbReference type="Proteomes" id="UP001195660">
    <property type="component" value="Unassembled WGS sequence"/>
</dbReference>
<evidence type="ECO:0000256" key="1">
    <source>
        <dbReference type="SAM" id="Phobius"/>
    </source>
</evidence>
<evidence type="ECO:0000259" key="2">
    <source>
        <dbReference type="Pfam" id="PF04892"/>
    </source>
</evidence>
<reference evidence="3 4" key="1">
    <citation type="submission" date="2019-11" db="EMBL/GenBank/DDBJ databases">
        <title>Novel Deefgea species.</title>
        <authorList>
            <person name="Han J.-H."/>
        </authorList>
    </citation>
    <scope>NUCLEOTIDE SEQUENCE [LARGE SCALE GENOMIC DNA]</scope>
    <source>
        <strain evidence="3 4">LMG 24817</strain>
    </source>
</reference>
<keyword evidence="1" id="KW-0472">Membrane</keyword>
<keyword evidence="1" id="KW-1133">Transmembrane helix</keyword>
<proteinExistence type="predicted"/>
<feature type="domain" description="VanZ-like" evidence="2">
    <location>
        <begin position="27"/>
        <end position="109"/>
    </location>
</feature>
<keyword evidence="4" id="KW-1185">Reference proteome</keyword>
<dbReference type="RefSeq" id="WP_203570113.1">
    <property type="nucleotide sequence ID" value="NZ_WOFE01000001.1"/>
</dbReference>
<feature type="transmembrane region" description="Helical" evidence="1">
    <location>
        <begin position="12"/>
        <end position="30"/>
    </location>
</feature>
<dbReference type="NCBIfam" id="NF037970">
    <property type="entry name" value="vanZ_1"/>
    <property type="match status" value="1"/>
</dbReference>
<feature type="transmembrane region" description="Helical" evidence="1">
    <location>
        <begin position="66"/>
        <end position="87"/>
    </location>
</feature>
<protein>
    <submittedName>
        <fullName evidence="3">VanZ family protein</fullName>
    </submittedName>
</protein>
<gene>
    <name evidence="3" type="ORF">GM173_04500</name>
</gene>
<dbReference type="PANTHER" id="PTHR28008:SF1">
    <property type="entry name" value="DOMAIN PROTEIN, PUTATIVE (AFU_ORTHOLOGUE AFUA_3G10980)-RELATED"/>
    <property type="match status" value="1"/>
</dbReference>
<evidence type="ECO:0000313" key="4">
    <source>
        <dbReference type="Proteomes" id="UP001195660"/>
    </source>
</evidence>
<dbReference type="Pfam" id="PF04892">
    <property type="entry name" value="VanZ"/>
    <property type="match status" value="1"/>
</dbReference>
<feature type="transmembrane region" description="Helical" evidence="1">
    <location>
        <begin position="42"/>
        <end position="59"/>
    </location>
</feature>
<sequence length="114" mass="12808">MKLLPTQSKRILLTLFWLWTLGIWIGSLMPMSGPSIENGDKIQHFIGYGVLALLAQLIWHQPRKIWLGATLMGVAVEFAQALTPYRSFDTHDMLANSIGAVFGLLLACAWLKRQ</sequence>
<accession>A0ABS2C9N4</accession>
<feature type="transmembrane region" description="Helical" evidence="1">
    <location>
        <begin position="93"/>
        <end position="111"/>
    </location>
</feature>
<dbReference type="InterPro" id="IPR006976">
    <property type="entry name" value="VanZ-like"/>
</dbReference>
<organism evidence="3 4">
    <name type="scientific">Deefgea chitinilytica</name>
    <dbReference type="NCBI Taxonomy" id="570276"/>
    <lineage>
        <taxon>Bacteria</taxon>
        <taxon>Pseudomonadati</taxon>
        <taxon>Pseudomonadota</taxon>
        <taxon>Betaproteobacteria</taxon>
        <taxon>Neisseriales</taxon>
        <taxon>Chitinibacteraceae</taxon>
        <taxon>Deefgea</taxon>
    </lineage>
</organism>
<dbReference type="PANTHER" id="PTHR28008">
    <property type="entry name" value="DOMAIN PROTEIN, PUTATIVE (AFU_ORTHOLOGUE AFUA_3G10980)-RELATED"/>
    <property type="match status" value="1"/>
</dbReference>
<comment type="caution">
    <text evidence="3">The sequence shown here is derived from an EMBL/GenBank/DDBJ whole genome shotgun (WGS) entry which is preliminary data.</text>
</comment>
<keyword evidence="1" id="KW-0812">Transmembrane</keyword>